<dbReference type="STRING" id="443610.VE25_17785"/>
<evidence type="ECO:0000259" key="13">
    <source>
        <dbReference type="Pfam" id="PF04452"/>
    </source>
</evidence>
<dbReference type="InterPro" id="IPR029026">
    <property type="entry name" value="tRNA_m1G_MTases_N"/>
</dbReference>
<comment type="caution">
    <text evidence="15">The sequence shown here is derived from an EMBL/GenBank/DDBJ whole genome shotgun (WGS) entry which is preliminary data.</text>
</comment>
<dbReference type="PATRIC" id="fig|443610.3.peg.1858"/>
<keyword evidence="9 12" id="KW-0949">S-adenosyl-L-methionine</keyword>
<gene>
    <name evidence="15" type="ORF">VE25_17785</name>
</gene>
<evidence type="ECO:0000259" key="14">
    <source>
        <dbReference type="Pfam" id="PF20260"/>
    </source>
</evidence>
<dbReference type="GO" id="GO:0070475">
    <property type="term" value="P:rRNA base methylation"/>
    <property type="evidence" value="ECO:0007669"/>
    <property type="project" value="TreeGrafter"/>
</dbReference>
<dbReference type="RefSeq" id="WP_046110007.1">
    <property type="nucleotide sequence ID" value="NZ_JZEX01000148.1"/>
</dbReference>
<evidence type="ECO:0000256" key="3">
    <source>
        <dbReference type="ARBA" id="ARBA00012328"/>
    </source>
</evidence>
<dbReference type="Pfam" id="PF20260">
    <property type="entry name" value="PUA_4"/>
    <property type="match status" value="1"/>
</dbReference>
<dbReference type="PANTHER" id="PTHR30027">
    <property type="entry name" value="RIBOSOMAL RNA SMALL SUBUNIT METHYLTRANSFERASE E"/>
    <property type="match status" value="1"/>
</dbReference>
<evidence type="ECO:0000256" key="2">
    <source>
        <dbReference type="ARBA" id="ARBA00005528"/>
    </source>
</evidence>
<evidence type="ECO:0000256" key="9">
    <source>
        <dbReference type="ARBA" id="ARBA00022691"/>
    </source>
</evidence>
<dbReference type="InterPro" id="IPR006700">
    <property type="entry name" value="RsmE"/>
</dbReference>
<proteinExistence type="inferred from homology"/>
<evidence type="ECO:0000256" key="11">
    <source>
        <dbReference type="ARBA" id="ARBA00047944"/>
    </source>
</evidence>
<evidence type="ECO:0000256" key="7">
    <source>
        <dbReference type="ARBA" id="ARBA00022603"/>
    </source>
</evidence>
<keyword evidence="8 12" id="KW-0808">Transferase</keyword>
<dbReference type="GO" id="GO:0070042">
    <property type="term" value="F:rRNA (uridine-N3-)-methyltransferase activity"/>
    <property type="evidence" value="ECO:0007669"/>
    <property type="project" value="TreeGrafter"/>
</dbReference>
<organism evidence="15 16">
    <name type="scientific">Devosia geojensis</name>
    <dbReference type="NCBI Taxonomy" id="443610"/>
    <lineage>
        <taxon>Bacteria</taxon>
        <taxon>Pseudomonadati</taxon>
        <taxon>Pseudomonadota</taxon>
        <taxon>Alphaproteobacteria</taxon>
        <taxon>Hyphomicrobiales</taxon>
        <taxon>Devosiaceae</taxon>
        <taxon>Devosia</taxon>
    </lineage>
</organism>
<keyword evidence="5 12" id="KW-0963">Cytoplasm</keyword>
<dbReference type="Proteomes" id="UP000033632">
    <property type="component" value="Unassembled WGS sequence"/>
</dbReference>
<evidence type="ECO:0000313" key="15">
    <source>
        <dbReference type="EMBL" id="KKB10474.1"/>
    </source>
</evidence>
<dbReference type="InterPro" id="IPR046886">
    <property type="entry name" value="RsmE_MTase_dom"/>
</dbReference>
<dbReference type="SUPFAM" id="SSF88697">
    <property type="entry name" value="PUA domain-like"/>
    <property type="match status" value="1"/>
</dbReference>
<evidence type="ECO:0000256" key="8">
    <source>
        <dbReference type="ARBA" id="ARBA00022679"/>
    </source>
</evidence>
<accession>A0A0F5FNJ9</accession>
<dbReference type="Gene3D" id="3.40.1280.10">
    <property type="match status" value="1"/>
</dbReference>
<dbReference type="SUPFAM" id="SSF75217">
    <property type="entry name" value="alpha/beta knot"/>
    <property type="match status" value="1"/>
</dbReference>
<evidence type="ECO:0000313" key="16">
    <source>
        <dbReference type="Proteomes" id="UP000033632"/>
    </source>
</evidence>
<evidence type="ECO:0000256" key="10">
    <source>
        <dbReference type="ARBA" id="ARBA00025699"/>
    </source>
</evidence>
<dbReference type="PANTHER" id="PTHR30027:SF3">
    <property type="entry name" value="16S RRNA (URACIL(1498)-N(3))-METHYLTRANSFERASE"/>
    <property type="match status" value="1"/>
</dbReference>
<dbReference type="InterPro" id="IPR029028">
    <property type="entry name" value="Alpha/beta_knot_MTases"/>
</dbReference>
<evidence type="ECO:0000256" key="12">
    <source>
        <dbReference type="PIRNR" id="PIRNR015601"/>
    </source>
</evidence>
<name>A0A0F5FNJ9_9HYPH</name>
<dbReference type="NCBIfam" id="NF008696">
    <property type="entry name" value="PRK11713.3-5"/>
    <property type="match status" value="1"/>
</dbReference>
<evidence type="ECO:0000256" key="6">
    <source>
        <dbReference type="ARBA" id="ARBA00022552"/>
    </source>
</evidence>
<sequence length="249" mass="27070">MPRTHASLQRLHVEPDLSAGAMLTLGKDQSLYLAAVLRKTVGDEVVLFNGRDGAWLARLTGDSKRAVTLETVERIAPQTPPSDLWYGFAPLKTERLDYVVQKATEMGAGVIQPVLTRYTQVSRLKHDKLVANVIEAAEQCEVLTVPEVRPETTLERLIADWPAREGDRRLVFADEGEASASPLEAIRALAGEPVGLLVGPEGGFSDEERTLLHAQPFVVPVSLGPRILRADTAAVAALAVIQAIIGDWR</sequence>
<dbReference type="EC" id="2.1.1.193" evidence="3 12"/>
<comment type="function">
    <text evidence="10 12">Specifically methylates the N3 position of the uracil ring of uridine 1498 (m3U1498) in 16S rRNA. Acts on the fully assembled 30S ribosomal subunit.</text>
</comment>
<protein>
    <recommendedName>
        <fullName evidence="4 12">Ribosomal RNA small subunit methyltransferase E</fullName>
        <ecNumber evidence="3 12">2.1.1.193</ecNumber>
    </recommendedName>
</protein>
<dbReference type="PIRSF" id="PIRSF015601">
    <property type="entry name" value="MTase_slr0722"/>
    <property type="match status" value="1"/>
</dbReference>
<dbReference type="NCBIfam" id="TIGR00046">
    <property type="entry name" value="RsmE family RNA methyltransferase"/>
    <property type="match status" value="1"/>
</dbReference>
<comment type="catalytic activity">
    <reaction evidence="11 12">
        <text>uridine(1498) in 16S rRNA + S-adenosyl-L-methionine = N(3)-methyluridine(1498) in 16S rRNA + S-adenosyl-L-homocysteine + H(+)</text>
        <dbReference type="Rhea" id="RHEA:42920"/>
        <dbReference type="Rhea" id="RHEA-COMP:10283"/>
        <dbReference type="Rhea" id="RHEA-COMP:10284"/>
        <dbReference type="ChEBI" id="CHEBI:15378"/>
        <dbReference type="ChEBI" id="CHEBI:57856"/>
        <dbReference type="ChEBI" id="CHEBI:59789"/>
        <dbReference type="ChEBI" id="CHEBI:65315"/>
        <dbReference type="ChEBI" id="CHEBI:74502"/>
        <dbReference type="EC" id="2.1.1.193"/>
    </reaction>
</comment>
<keyword evidence="6 12" id="KW-0698">rRNA processing</keyword>
<dbReference type="Gene3D" id="2.40.240.20">
    <property type="entry name" value="Hypothetical PUA domain-like, domain 1"/>
    <property type="match status" value="1"/>
</dbReference>
<feature type="domain" description="Ribosomal RNA small subunit methyltransferase E PUA-like" evidence="14">
    <location>
        <begin position="26"/>
        <end position="70"/>
    </location>
</feature>
<dbReference type="OrthoDB" id="9815641at2"/>
<dbReference type="InterPro" id="IPR015947">
    <property type="entry name" value="PUA-like_sf"/>
</dbReference>
<reference evidence="15 16" key="1">
    <citation type="submission" date="2015-03" db="EMBL/GenBank/DDBJ databases">
        <authorList>
            <person name="Hassan Y.I."/>
            <person name="Lepp D."/>
            <person name="Li X.-Z."/>
            <person name="Zhou T."/>
        </authorList>
    </citation>
    <scope>NUCLEOTIDE SEQUENCE [LARGE SCALE GENOMIC DNA]</scope>
    <source>
        <strain evidence="15 16">BD-c194</strain>
    </source>
</reference>
<dbReference type="InterPro" id="IPR046887">
    <property type="entry name" value="RsmE_PUA-like"/>
</dbReference>
<dbReference type="Pfam" id="PF04452">
    <property type="entry name" value="Methyltrans_RNA"/>
    <property type="match status" value="1"/>
</dbReference>
<dbReference type="GO" id="GO:0005737">
    <property type="term" value="C:cytoplasm"/>
    <property type="evidence" value="ECO:0007669"/>
    <property type="project" value="UniProtKB-SubCell"/>
</dbReference>
<dbReference type="EMBL" id="JZEX01000148">
    <property type="protein sequence ID" value="KKB10474.1"/>
    <property type="molecule type" value="Genomic_DNA"/>
</dbReference>
<evidence type="ECO:0000256" key="5">
    <source>
        <dbReference type="ARBA" id="ARBA00022490"/>
    </source>
</evidence>
<comment type="similarity">
    <text evidence="2 12">Belongs to the RNA methyltransferase RsmE family.</text>
</comment>
<dbReference type="CDD" id="cd18084">
    <property type="entry name" value="RsmE-like"/>
    <property type="match status" value="1"/>
</dbReference>
<evidence type="ECO:0000256" key="4">
    <source>
        <dbReference type="ARBA" id="ARBA00013673"/>
    </source>
</evidence>
<evidence type="ECO:0000256" key="1">
    <source>
        <dbReference type="ARBA" id="ARBA00004496"/>
    </source>
</evidence>
<keyword evidence="7 12" id="KW-0489">Methyltransferase</keyword>
<dbReference type="AlphaFoldDB" id="A0A0F5FNJ9"/>
<feature type="domain" description="Ribosomal RNA small subunit methyltransferase E methyltransferase" evidence="13">
    <location>
        <begin position="81"/>
        <end position="242"/>
    </location>
</feature>
<keyword evidence="16" id="KW-1185">Reference proteome</keyword>
<comment type="subcellular location">
    <subcellularLocation>
        <location evidence="1 12">Cytoplasm</location>
    </subcellularLocation>
</comment>